<keyword evidence="4" id="KW-1185">Reference proteome</keyword>
<reference evidence="3 4" key="1">
    <citation type="journal article" date="2008" name="Int. J. Syst. Evol. Microbiol.">
        <title>Luteimonas marina sp. nov., isolated from seawater.</title>
        <authorList>
            <person name="Baik K.S."/>
            <person name="Park S.C."/>
            <person name="Kim M.S."/>
            <person name="Kim E.M."/>
            <person name="Park C."/>
            <person name="Chun J."/>
            <person name="Seong C.N."/>
        </authorList>
    </citation>
    <scope>NUCLEOTIDE SEQUENCE [LARGE SCALE GENOMIC DNA]</scope>
    <source>
        <strain evidence="3 4">FR1330</strain>
    </source>
</reference>
<evidence type="ECO:0000313" key="3">
    <source>
        <dbReference type="EMBL" id="TWT17521.1"/>
    </source>
</evidence>
<evidence type="ECO:0000256" key="1">
    <source>
        <dbReference type="ARBA" id="ARBA00009981"/>
    </source>
</evidence>
<dbReference type="PANTHER" id="PTHR33713:SF10">
    <property type="entry name" value="ANTITOXIN YAFN"/>
    <property type="match status" value="1"/>
</dbReference>
<dbReference type="Pfam" id="PF02604">
    <property type="entry name" value="PhdYeFM_antitox"/>
    <property type="match status" value="1"/>
</dbReference>
<organism evidence="3 4">
    <name type="scientific">Luteimonas marina</name>
    <dbReference type="NCBI Taxonomy" id="488485"/>
    <lineage>
        <taxon>Bacteria</taxon>
        <taxon>Pseudomonadati</taxon>
        <taxon>Pseudomonadota</taxon>
        <taxon>Gammaproteobacteria</taxon>
        <taxon>Lysobacterales</taxon>
        <taxon>Lysobacteraceae</taxon>
        <taxon>Luteimonas</taxon>
    </lineage>
</organism>
<dbReference type="RefSeq" id="WP_146389143.1">
    <property type="nucleotide sequence ID" value="NZ_VOHK01000009.1"/>
</dbReference>
<accession>A0A5C5TTI2</accession>
<comment type="caution">
    <text evidence="3">The sequence shown here is derived from an EMBL/GenBank/DDBJ whole genome shotgun (WGS) entry which is preliminary data.</text>
</comment>
<dbReference type="InterPro" id="IPR051405">
    <property type="entry name" value="phD/YefM_antitoxin"/>
</dbReference>
<dbReference type="Proteomes" id="UP000319980">
    <property type="component" value="Unassembled WGS sequence"/>
</dbReference>
<dbReference type="SUPFAM" id="SSF143120">
    <property type="entry name" value="YefM-like"/>
    <property type="match status" value="1"/>
</dbReference>
<name>A0A5C5TTI2_9GAMM</name>
<dbReference type="AlphaFoldDB" id="A0A5C5TTI2"/>
<dbReference type="Gene3D" id="3.40.1620.10">
    <property type="entry name" value="YefM-like domain"/>
    <property type="match status" value="1"/>
</dbReference>
<gene>
    <name evidence="3" type="ORF">FQY83_16480</name>
</gene>
<sequence length="83" mass="9286">MKTYSALEAKNRFGELIEAAQRQPIGVTRNGRPSVVLISAESYARRQRMARERMRQAMQRAGEHAAAQGLDEAALERLLADES</sequence>
<dbReference type="OrthoDB" id="165038at2"/>
<evidence type="ECO:0000256" key="2">
    <source>
        <dbReference type="RuleBase" id="RU362080"/>
    </source>
</evidence>
<dbReference type="PANTHER" id="PTHR33713">
    <property type="entry name" value="ANTITOXIN YAFN-RELATED"/>
    <property type="match status" value="1"/>
</dbReference>
<proteinExistence type="inferred from homology"/>
<comment type="similarity">
    <text evidence="1 2">Belongs to the phD/YefM antitoxin family.</text>
</comment>
<dbReference type="InterPro" id="IPR006442">
    <property type="entry name" value="Antitoxin_Phd/YefM"/>
</dbReference>
<dbReference type="NCBIfam" id="TIGR01552">
    <property type="entry name" value="phd_fam"/>
    <property type="match status" value="1"/>
</dbReference>
<dbReference type="InterPro" id="IPR036165">
    <property type="entry name" value="YefM-like_sf"/>
</dbReference>
<dbReference type="EMBL" id="VOHK01000009">
    <property type="protein sequence ID" value="TWT17521.1"/>
    <property type="molecule type" value="Genomic_DNA"/>
</dbReference>
<protein>
    <recommendedName>
        <fullName evidence="2">Antitoxin</fullName>
    </recommendedName>
</protein>
<evidence type="ECO:0000313" key="4">
    <source>
        <dbReference type="Proteomes" id="UP000319980"/>
    </source>
</evidence>
<comment type="function">
    <text evidence="2">Antitoxin component of a type II toxin-antitoxin (TA) system.</text>
</comment>